<feature type="transmembrane region" description="Helical" evidence="2">
    <location>
        <begin position="12"/>
        <end position="36"/>
    </location>
</feature>
<evidence type="ECO:0000313" key="3">
    <source>
        <dbReference type="EMBL" id="RZU77615.1"/>
    </source>
</evidence>
<dbReference type="EMBL" id="SHLD01000001">
    <property type="protein sequence ID" value="RZU77615.1"/>
    <property type="molecule type" value="Genomic_DNA"/>
</dbReference>
<dbReference type="Pfam" id="PF13576">
    <property type="entry name" value="Pentapeptide_3"/>
    <property type="match status" value="1"/>
</dbReference>
<comment type="caution">
    <text evidence="3">The sequence shown here is derived from an EMBL/GenBank/DDBJ whole genome shotgun (WGS) entry which is preliminary data.</text>
</comment>
<dbReference type="Gene3D" id="2.160.20.80">
    <property type="entry name" value="E3 ubiquitin-protein ligase SopA"/>
    <property type="match status" value="1"/>
</dbReference>
<keyword evidence="2" id="KW-1133">Transmembrane helix</keyword>
<evidence type="ECO:0000313" key="4">
    <source>
        <dbReference type="Proteomes" id="UP000294114"/>
    </source>
</evidence>
<feature type="region of interest" description="Disordered" evidence="1">
    <location>
        <begin position="237"/>
        <end position="257"/>
    </location>
</feature>
<protein>
    <submittedName>
        <fullName evidence="3">Pentapeptide repeat protein</fullName>
    </submittedName>
</protein>
<evidence type="ECO:0000256" key="1">
    <source>
        <dbReference type="SAM" id="MobiDB-lite"/>
    </source>
</evidence>
<dbReference type="InterPro" id="IPR001646">
    <property type="entry name" value="5peptide_repeat"/>
</dbReference>
<accession>A0A4Q8BJ91</accession>
<dbReference type="SUPFAM" id="SSF141571">
    <property type="entry name" value="Pentapeptide repeat-like"/>
    <property type="match status" value="1"/>
</dbReference>
<name>A0A4Q8BJ91_9ACTN</name>
<evidence type="ECO:0000256" key="2">
    <source>
        <dbReference type="SAM" id="Phobius"/>
    </source>
</evidence>
<proteinExistence type="predicted"/>
<reference evidence="3 4" key="1">
    <citation type="submission" date="2019-02" db="EMBL/GenBank/DDBJ databases">
        <title>Sequencing the genomes of 1000 actinobacteria strains.</title>
        <authorList>
            <person name="Klenk H.-P."/>
        </authorList>
    </citation>
    <scope>NUCLEOTIDE SEQUENCE [LARGE SCALE GENOMIC DNA]</scope>
    <source>
        <strain evidence="3 4">DSM 45612</strain>
    </source>
</reference>
<dbReference type="RefSeq" id="WP_165440122.1">
    <property type="nucleotide sequence ID" value="NZ_SHLD01000001.1"/>
</dbReference>
<keyword evidence="2" id="KW-0812">Transmembrane</keyword>
<dbReference type="AlphaFoldDB" id="A0A4Q8BJ91"/>
<keyword evidence="2" id="KW-0472">Membrane</keyword>
<feature type="transmembrane region" description="Helical" evidence="2">
    <location>
        <begin position="56"/>
        <end position="77"/>
    </location>
</feature>
<keyword evidence="4" id="KW-1185">Reference proteome</keyword>
<sequence>MAERRTRVVRPWLWALGGLVGVLLLAFALVVGPWLLTRHPQKGLTSEQALKAMSDVRTTLVQALAGFAVAGGLVVTYRTFRQNQVEQDRTYALRLGEQVNALYTKAVEQLGHDQAPVRLGALYSLVHLAQANPNQRQTVVDVLCAYLRMPYAPPGSAPPNLRQTVVDVLSAYLRMPYAPPGSAPPNLRQTVVDVLSAYLGMPYAPPGSAPPTIRRDAAQELQVRLTAQRLLADHLHVPSGVSGRDAQDRPPSPDETFWPEISLDLTGAALIDLDLTEASVVVARFDRATFSGDASFSEATFTGETSFSEATFTGETSFSEATFTGGTSFSEATFTGDVLFGKATFSGRPWFDGTTFSRPVWFEGARVLDLNKGWVEQGSAFEWNISGWILRPDEDDPTRGTLVPRPPYWMDDDQLFGGGTRVMPVSPSDWMDYMFGNRVTPVSPSDDVGGVTP</sequence>
<gene>
    <name evidence="3" type="ORF">EV384_6346</name>
</gene>
<organism evidence="3 4">
    <name type="scientific">Micromonospora kangleipakensis</name>
    <dbReference type="NCBI Taxonomy" id="1077942"/>
    <lineage>
        <taxon>Bacteria</taxon>
        <taxon>Bacillati</taxon>
        <taxon>Actinomycetota</taxon>
        <taxon>Actinomycetes</taxon>
        <taxon>Micromonosporales</taxon>
        <taxon>Micromonosporaceae</taxon>
        <taxon>Micromonospora</taxon>
    </lineage>
</organism>
<dbReference type="Proteomes" id="UP000294114">
    <property type="component" value="Unassembled WGS sequence"/>
</dbReference>